<feature type="transmembrane region" description="Helical" evidence="10">
    <location>
        <begin position="460"/>
        <end position="478"/>
    </location>
</feature>
<proteinExistence type="inferred from homology"/>
<evidence type="ECO:0000256" key="4">
    <source>
        <dbReference type="ARBA" id="ARBA00022679"/>
    </source>
</evidence>
<feature type="transmembrane region" description="Helical" evidence="10">
    <location>
        <begin position="346"/>
        <end position="369"/>
    </location>
</feature>
<evidence type="ECO:0000256" key="3">
    <source>
        <dbReference type="ARBA" id="ARBA00022603"/>
    </source>
</evidence>
<keyword evidence="3 9" id="KW-0489">Methyltransferase</keyword>
<accession>A0ABN9PQA5</accession>
<dbReference type="PANTHER" id="PTHR43009:SF7">
    <property type="entry name" value="HOMOGENTISATE GERANYLGERANYLTRANSFERASE, CHLOROPLASTIC"/>
    <property type="match status" value="1"/>
</dbReference>
<evidence type="ECO:0000256" key="8">
    <source>
        <dbReference type="ARBA" id="ARBA00023136"/>
    </source>
</evidence>
<dbReference type="InterPro" id="IPR025774">
    <property type="entry name" value="PiNMT-like"/>
</dbReference>
<evidence type="ECO:0000256" key="9">
    <source>
        <dbReference type="PROSITE-ProRule" id="PRU00914"/>
    </source>
</evidence>
<name>A0ABN9PQA5_9DINO</name>
<dbReference type="Proteomes" id="UP001189429">
    <property type="component" value="Unassembled WGS sequence"/>
</dbReference>
<evidence type="ECO:0000259" key="11">
    <source>
        <dbReference type="Pfam" id="PF08241"/>
    </source>
</evidence>
<feature type="transmembrane region" description="Helical" evidence="10">
    <location>
        <begin position="381"/>
        <end position="408"/>
    </location>
</feature>
<dbReference type="Gene3D" id="3.40.50.150">
    <property type="entry name" value="Vaccinia Virus protein VP39"/>
    <property type="match status" value="1"/>
</dbReference>
<comment type="similarity">
    <text evidence="2">Belongs to the UbiA prenyltransferase family.</text>
</comment>
<keyword evidence="6 10" id="KW-0812">Transmembrane</keyword>
<keyword evidence="7 10" id="KW-1133">Transmembrane helix</keyword>
<dbReference type="PANTHER" id="PTHR43009">
    <property type="entry name" value="HOMOGENTISATE SOLANESYLTRANSFERASE, CHLOROPLASTIC"/>
    <property type="match status" value="1"/>
</dbReference>
<keyword evidence="4 9" id="KW-0808">Transferase</keyword>
<dbReference type="InterPro" id="IPR013216">
    <property type="entry name" value="Methyltransf_11"/>
</dbReference>
<comment type="caution">
    <text evidence="12">The sequence shown here is derived from an EMBL/GenBank/DDBJ whole genome shotgun (WGS) entry which is preliminary data.</text>
</comment>
<evidence type="ECO:0000256" key="6">
    <source>
        <dbReference type="ARBA" id="ARBA00022692"/>
    </source>
</evidence>
<evidence type="ECO:0000256" key="10">
    <source>
        <dbReference type="SAM" id="Phobius"/>
    </source>
</evidence>
<dbReference type="Pfam" id="PF08241">
    <property type="entry name" value="Methyltransf_11"/>
    <property type="match status" value="1"/>
</dbReference>
<dbReference type="EMBL" id="CAUYUJ010001036">
    <property type="protein sequence ID" value="CAK0793837.1"/>
    <property type="molecule type" value="Genomic_DNA"/>
</dbReference>
<evidence type="ECO:0000256" key="7">
    <source>
        <dbReference type="ARBA" id="ARBA00022989"/>
    </source>
</evidence>
<comment type="subcellular location">
    <subcellularLocation>
        <location evidence="1">Membrane</location>
        <topology evidence="1">Multi-pass membrane protein</topology>
    </subcellularLocation>
</comment>
<evidence type="ECO:0000256" key="2">
    <source>
        <dbReference type="ARBA" id="ARBA00005985"/>
    </source>
</evidence>
<comment type="similarity">
    <text evidence="9">Belongs to the class I-like SAM-binding methyltransferase superfamily. gTMT family.</text>
</comment>
<evidence type="ECO:0000313" key="13">
    <source>
        <dbReference type="Proteomes" id="UP001189429"/>
    </source>
</evidence>
<keyword evidence="13" id="KW-1185">Reference proteome</keyword>
<feature type="transmembrane region" description="Helical" evidence="10">
    <location>
        <begin position="566"/>
        <end position="591"/>
    </location>
</feature>
<evidence type="ECO:0000256" key="5">
    <source>
        <dbReference type="ARBA" id="ARBA00022691"/>
    </source>
</evidence>
<feature type="transmembrane region" description="Helical" evidence="10">
    <location>
        <begin position="524"/>
        <end position="540"/>
    </location>
</feature>
<protein>
    <recommendedName>
        <fullName evidence="11">Methyltransferase type 11 domain-containing protein</fullName>
    </recommendedName>
</protein>
<feature type="domain" description="Methyltransferase type 11" evidence="11">
    <location>
        <begin position="47"/>
        <end position="146"/>
    </location>
</feature>
<gene>
    <name evidence="12" type="ORF">PCOR1329_LOCUS3994</name>
</gene>
<feature type="region of interest" description="SAM motif III" evidence="9">
    <location>
        <begin position="137"/>
        <end position="146"/>
    </location>
</feature>
<evidence type="ECO:0000256" key="1">
    <source>
        <dbReference type="ARBA" id="ARBA00004141"/>
    </source>
</evidence>
<feature type="transmembrane region" description="Helical" evidence="10">
    <location>
        <begin position="485"/>
        <end position="504"/>
    </location>
</feature>
<dbReference type="InterPro" id="IPR044878">
    <property type="entry name" value="UbiA_sf"/>
</dbReference>
<dbReference type="InterPro" id="IPR000537">
    <property type="entry name" value="UbiA_prenyltransferase"/>
</dbReference>
<feature type="region of interest" description="SAM motif II" evidence="9">
    <location>
        <begin position="110"/>
        <end position="118"/>
    </location>
</feature>
<reference evidence="12" key="1">
    <citation type="submission" date="2023-10" db="EMBL/GenBank/DDBJ databases">
        <authorList>
            <person name="Chen Y."/>
            <person name="Shah S."/>
            <person name="Dougan E. K."/>
            <person name="Thang M."/>
            <person name="Chan C."/>
        </authorList>
    </citation>
    <scope>NUCLEOTIDE SEQUENCE [LARGE SCALE GENOMIC DNA]</scope>
</reference>
<keyword evidence="8 10" id="KW-0472">Membrane</keyword>
<organism evidence="12 13">
    <name type="scientific">Prorocentrum cordatum</name>
    <dbReference type="NCBI Taxonomy" id="2364126"/>
    <lineage>
        <taxon>Eukaryota</taxon>
        <taxon>Sar</taxon>
        <taxon>Alveolata</taxon>
        <taxon>Dinophyceae</taxon>
        <taxon>Prorocentrales</taxon>
        <taxon>Prorocentraceae</taxon>
        <taxon>Prorocentrum</taxon>
    </lineage>
</organism>
<sequence>MHHGYYDDGSWRSLEEHKAAQVRMMEEMLVWAGVPKPGAQDAPESVLDVGCGVGGASRFLQRKFGASYVQGITLSPEQCRRARLMSEQAGQGSACRFDVADALNMPFPDNSFDLVWSLESGEHMPDKPQFMAEMARVCKPGGRVILVTWVHRTLGDGEVLSARERRLLARINRAYHLPEWCSIADYAQIAEGGLGMVGVRTTDWTEQIKPFWMAVILTALQPRGWWAMARGGLETLRGALVMPLMDRGYRTGTIKFGLLTGQKPSLPAGAADAAGGLGVRLPAASVASRAPGAVRVRRGLLCGAGAAAAVLRSPGRRCRASRRRALVLPLGASQLRALWDFTRPHTLVGTLISIPALHLFAAAPVLHAATPAARAVLGSQLASAVVVALLPAMLMNVYISVTGLNQIFDIDIDKQNKPHLPLASGRLSLPAAWTVVAIAATLAGGLAWCHMGQPGSETLMGILVSSFVLGTAYSAPPFRLKRSPFLAAFCIVVVRGLIVNLGFYSYASMASDLSPGVALDRRSLVAGAFFAIFGLVIALMKDVPDVLGDRSANIRSLSVRFGPDRVFGWAAALLAALLAGTSLALAAAGVACLVPPGRQPGTALARGAAAAAALACWRLLCTRRAGGQHGARRTRSTCSCGRCSTSRTLCFRWRSDALAVRLLFTLWFHWGRGCQSAGAVRLGVCLAFATAAWSATCLHTRTCKP</sequence>
<dbReference type="InterPro" id="IPR029063">
    <property type="entry name" value="SAM-dependent_MTases_sf"/>
</dbReference>
<dbReference type="SUPFAM" id="SSF53335">
    <property type="entry name" value="S-adenosyl-L-methionine-dependent methyltransferases"/>
    <property type="match status" value="1"/>
</dbReference>
<feature type="transmembrane region" description="Helical" evidence="10">
    <location>
        <begin position="429"/>
        <end position="448"/>
    </location>
</feature>
<dbReference type="CDD" id="cd02440">
    <property type="entry name" value="AdoMet_MTases"/>
    <property type="match status" value="1"/>
</dbReference>
<dbReference type="Gene3D" id="1.10.357.140">
    <property type="entry name" value="UbiA prenyltransferase"/>
    <property type="match status" value="1"/>
</dbReference>
<dbReference type="Pfam" id="PF01040">
    <property type="entry name" value="UbiA"/>
    <property type="match status" value="1"/>
</dbReference>
<keyword evidence="5 9" id="KW-0949">S-adenosyl-L-methionine</keyword>
<feature type="region of interest" description="SAM motif I" evidence="9">
    <location>
        <begin position="46"/>
        <end position="55"/>
    </location>
</feature>
<feature type="transmembrane region" description="Helical" evidence="10">
    <location>
        <begin position="603"/>
        <end position="620"/>
    </location>
</feature>
<evidence type="ECO:0000313" key="12">
    <source>
        <dbReference type="EMBL" id="CAK0793837.1"/>
    </source>
</evidence>
<dbReference type="PROSITE" id="PS51581">
    <property type="entry name" value="SAM_GTMT"/>
    <property type="match status" value="1"/>
</dbReference>